<protein>
    <submittedName>
        <fullName evidence="1">Uncharacterized protein</fullName>
    </submittedName>
</protein>
<proteinExistence type="predicted"/>
<organism evidence="1 2">
    <name type="scientific">Candidatus Fimenecus excrementigallinarum</name>
    <dbReference type="NCBI Taxonomy" id="2840816"/>
    <lineage>
        <taxon>Bacteria</taxon>
        <taxon>Bacillati</taxon>
        <taxon>Bacillota</taxon>
        <taxon>Clostridia</taxon>
        <taxon>Candidatus Fimenecus</taxon>
    </lineage>
</organism>
<evidence type="ECO:0000313" key="1">
    <source>
        <dbReference type="EMBL" id="HIU35944.1"/>
    </source>
</evidence>
<gene>
    <name evidence="1" type="ORF">IAC53_04960</name>
</gene>
<dbReference type="AlphaFoldDB" id="A0A9D1IH71"/>
<evidence type="ECO:0000313" key="2">
    <source>
        <dbReference type="Proteomes" id="UP000824071"/>
    </source>
</evidence>
<comment type="caution">
    <text evidence="1">The sequence shown here is derived from an EMBL/GenBank/DDBJ whole genome shotgun (WGS) entry which is preliminary data.</text>
</comment>
<reference evidence="1" key="2">
    <citation type="journal article" date="2021" name="PeerJ">
        <title>Extensive microbial diversity within the chicken gut microbiome revealed by metagenomics and culture.</title>
        <authorList>
            <person name="Gilroy R."/>
            <person name="Ravi A."/>
            <person name="Getino M."/>
            <person name="Pursley I."/>
            <person name="Horton D.L."/>
            <person name="Alikhan N.F."/>
            <person name="Baker D."/>
            <person name="Gharbi K."/>
            <person name="Hall N."/>
            <person name="Watson M."/>
            <person name="Adriaenssens E.M."/>
            <person name="Foster-Nyarko E."/>
            <person name="Jarju S."/>
            <person name="Secka A."/>
            <person name="Antonio M."/>
            <person name="Oren A."/>
            <person name="Chaudhuri R.R."/>
            <person name="La Ragione R."/>
            <person name="Hildebrand F."/>
            <person name="Pallen M.J."/>
        </authorList>
    </citation>
    <scope>NUCLEOTIDE SEQUENCE</scope>
    <source>
        <strain evidence="1">ChiGjej1B1-19959</strain>
    </source>
</reference>
<name>A0A9D1IH71_9FIRM</name>
<dbReference type="EMBL" id="DVMW01000030">
    <property type="protein sequence ID" value="HIU35944.1"/>
    <property type="molecule type" value="Genomic_DNA"/>
</dbReference>
<sequence length="70" mass="7845">MQKRPKNTALRRYLLALCLLALAFTLAFGIVRAGENSDRMRTGRSTDVLDAADVKAFVSDAWRAAREMFP</sequence>
<accession>A0A9D1IH71</accession>
<dbReference type="Proteomes" id="UP000824071">
    <property type="component" value="Unassembled WGS sequence"/>
</dbReference>
<reference evidence="1" key="1">
    <citation type="submission" date="2020-10" db="EMBL/GenBank/DDBJ databases">
        <authorList>
            <person name="Gilroy R."/>
        </authorList>
    </citation>
    <scope>NUCLEOTIDE SEQUENCE</scope>
    <source>
        <strain evidence="1">ChiGjej1B1-19959</strain>
    </source>
</reference>